<organism evidence="5 6">
    <name type="scientific">Granulosicoccus antarcticus IMCC3135</name>
    <dbReference type="NCBI Taxonomy" id="1192854"/>
    <lineage>
        <taxon>Bacteria</taxon>
        <taxon>Pseudomonadati</taxon>
        <taxon>Pseudomonadota</taxon>
        <taxon>Gammaproteobacteria</taxon>
        <taxon>Chromatiales</taxon>
        <taxon>Granulosicoccaceae</taxon>
        <taxon>Granulosicoccus</taxon>
    </lineage>
</organism>
<dbReference type="InterPro" id="IPR036291">
    <property type="entry name" value="NAD(P)-bd_dom_sf"/>
</dbReference>
<keyword evidence="6" id="KW-1185">Reference proteome</keyword>
<dbReference type="NCBIfam" id="NF006124">
    <property type="entry name" value="PRK08268.1"/>
    <property type="match status" value="1"/>
</dbReference>
<dbReference type="InterPro" id="IPR006176">
    <property type="entry name" value="3-OHacyl-CoA_DH_NAD-bd"/>
</dbReference>
<evidence type="ECO:0000259" key="4">
    <source>
        <dbReference type="Pfam" id="PF02737"/>
    </source>
</evidence>
<dbReference type="Proteomes" id="UP000250079">
    <property type="component" value="Chromosome"/>
</dbReference>
<protein>
    <submittedName>
        <fullName evidence="5">3-hydroxyadipyl-CoA dehydrogenase</fullName>
        <ecNumber evidence="5">1.1.1.-</ecNumber>
    </submittedName>
</protein>
<keyword evidence="1 5" id="KW-0560">Oxidoreductase</keyword>
<accession>A0A2Z2NQD8</accession>
<dbReference type="Gene3D" id="1.10.1040.10">
    <property type="entry name" value="N-(1-d-carboxylethyl)-l-norvaline Dehydrogenase, domain 2"/>
    <property type="match status" value="2"/>
</dbReference>
<dbReference type="SUPFAM" id="SSF48179">
    <property type="entry name" value="6-phosphogluconate dehydrogenase C-terminal domain-like"/>
    <property type="match status" value="2"/>
</dbReference>
<dbReference type="EC" id="1.1.1.-" evidence="5"/>
<evidence type="ECO:0000259" key="3">
    <source>
        <dbReference type="Pfam" id="PF00725"/>
    </source>
</evidence>
<dbReference type="FunFam" id="3.40.50.720:FF:000009">
    <property type="entry name" value="Fatty oxidation complex, alpha subunit"/>
    <property type="match status" value="1"/>
</dbReference>
<evidence type="ECO:0000313" key="6">
    <source>
        <dbReference type="Proteomes" id="UP000250079"/>
    </source>
</evidence>
<dbReference type="GO" id="GO:0016616">
    <property type="term" value="F:oxidoreductase activity, acting on the CH-OH group of donors, NAD or NADP as acceptor"/>
    <property type="evidence" value="ECO:0007669"/>
    <property type="project" value="InterPro"/>
</dbReference>
<dbReference type="GO" id="GO:0070403">
    <property type="term" value="F:NAD+ binding"/>
    <property type="evidence" value="ECO:0007669"/>
    <property type="project" value="InterPro"/>
</dbReference>
<feature type="domain" description="3-hydroxyacyl-CoA dehydrogenase C-terminal" evidence="3">
    <location>
        <begin position="184"/>
        <end position="281"/>
    </location>
</feature>
<dbReference type="InterPro" id="IPR013328">
    <property type="entry name" value="6PGD_dom2"/>
</dbReference>
<evidence type="ECO:0000313" key="5">
    <source>
        <dbReference type="EMBL" id="ASJ73449.1"/>
    </source>
</evidence>
<dbReference type="Gene3D" id="3.40.50.720">
    <property type="entry name" value="NAD(P)-binding Rossmann-like Domain"/>
    <property type="match status" value="1"/>
</dbReference>
<dbReference type="Pfam" id="PF02737">
    <property type="entry name" value="3HCDH_N"/>
    <property type="match status" value="1"/>
</dbReference>
<dbReference type="InterPro" id="IPR006108">
    <property type="entry name" value="3HC_DH_C"/>
</dbReference>
<dbReference type="RefSeq" id="WP_088918641.1">
    <property type="nucleotide sequence ID" value="NZ_CP018632.1"/>
</dbReference>
<feature type="domain" description="3-hydroxyacyl-CoA dehydrogenase C-terminal" evidence="3">
    <location>
        <begin position="409"/>
        <end position="492"/>
    </location>
</feature>
<dbReference type="Pfam" id="PF00725">
    <property type="entry name" value="3HCDH"/>
    <property type="match status" value="2"/>
</dbReference>
<feature type="domain" description="3-hydroxyacyl-CoA dehydrogenase NAD binding" evidence="4">
    <location>
        <begin position="3"/>
        <end position="181"/>
    </location>
</feature>
<dbReference type="SUPFAM" id="SSF51735">
    <property type="entry name" value="NAD(P)-binding Rossmann-fold domains"/>
    <property type="match status" value="1"/>
</dbReference>
<dbReference type="KEGG" id="gai:IMCC3135_16835"/>
<dbReference type="InterPro" id="IPR008927">
    <property type="entry name" value="6-PGluconate_DH-like_C_sf"/>
</dbReference>
<dbReference type="PANTHER" id="PTHR48075:SF5">
    <property type="entry name" value="3-HYDROXYBUTYRYL-COA DEHYDROGENASE"/>
    <property type="match status" value="1"/>
</dbReference>
<proteinExistence type="predicted"/>
<dbReference type="OrthoDB" id="5389341at2"/>
<gene>
    <name evidence="5" type="primary">paaH</name>
    <name evidence="5" type="ORF">IMCC3135_16835</name>
</gene>
<reference evidence="5 6" key="1">
    <citation type="submission" date="2016-12" db="EMBL/GenBank/DDBJ databases">
        <authorList>
            <person name="Song W.-J."/>
            <person name="Kurnit D.M."/>
        </authorList>
    </citation>
    <scope>NUCLEOTIDE SEQUENCE [LARGE SCALE GENOMIC DNA]</scope>
    <source>
        <strain evidence="5 6">IMCC3135</strain>
    </source>
</reference>
<dbReference type="PANTHER" id="PTHR48075">
    <property type="entry name" value="3-HYDROXYACYL-COA DEHYDROGENASE FAMILY PROTEIN"/>
    <property type="match status" value="1"/>
</dbReference>
<sequence length="505" mass="53891">MTTIAVIGTGAMGRGIIQWAAESGATVLAYDQADGAADKAISFVVGLLDRAVTKNRISQDVKDDRVSRIKPVSDLSDLASADVVIEAILEDLDIKRALFKELEAVVGRDTLLCTNTSSLSVTSIAFGCEHPDRVAGLHFFNPVPLMRVVEVISGERTDPKVVQILLDIVKRTQHHPVICSDNPGFVVNHAGRGLYTEGLRIVQETVAEPVDVDRIIRGSLGLPMGPFELFDLTGLDVSGRVLHEIYDAFYQEPRYRPAPLVRRRIAAGLLGRKTGAGFYTYVDNKRVEPTEPHASNANAGSYFIDASGPEAETLATLLIAGGGTLAPAKTAATIIVAPIGRDATTTCIDAGHDPARTLAIDLLFPTALKQGGRQTVMTTPATDSARVDALVACLSRAGQSITVIQDSPGFVAQRVAANIVNTACEIAQMGIATPLDINAGVTGGLGYPLGPLALGDQIGPLRVLEILENLQIATGDPRYRPSMWLIRRAKLGLSLMHINEKNEKE</sequence>
<keyword evidence="2" id="KW-0520">NAD</keyword>
<evidence type="ECO:0000256" key="2">
    <source>
        <dbReference type="ARBA" id="ARBA00023027"/>
    </source>
</evidence>
<name>A0A2Z2NQD8_9GAMM</name>
<dbReference type="EMBL" id="CP018632">
    <property type="protein sequence ID" value="ASJ73449.1"/>
    <property type="molecule type" value="Genomic_DNA"/>
</dbReference>
<evidence type="ECO:0000256" key="1">
    <source>
        <dbReference type="ARBA" id="ARBA00023002"/>
    </source>
</evidence>
<dbReference type="AlphaFoldDB" id="A0A2Z2NQD8"/>
<dbReference type="GO" id="GO:0006631">
    <property type="term" value="P:fatty acid metabolic process"/>
    <property type="evidence" value="ECO:0007669"/>
    <property type="project" value="InterPro"/>
</dbReference>